<reference evidence="1 2" key="1">
    <citation type="submission" date="2019-06" db="EMBL/GenBank/DDBJ databases">
        <title>A chromosomal-level reference genome of Carpinus fangiana (Coryloideae, Betulaceae).</title>
        <authorList>
            <person name="Yang X."/>
            <person name="Wang Z."/>
            <person name="Zhang L."/>
            <person name="Hao G."/>
            <person name="Liu J."/>
            <person name="Yang Y."/>
        </authorList>
    </citation>
    <scope>NUCLEOTIDE SEQUENCE [LARGE SCALE GENOMIC DNA]</scope>
    <source>
        <strain evidence="1">Cfa_2016G</strain>
        <tissue evidence="1">Leaf</tissue>
    </source>
</reference>
<organism evidence="1 2">
    <name type="scientific">Carpinus fangiana</name>
    <dbReference type="NCBI Taxonomy" id="176857"/>
    <lineage>
        <taxon>Eukaryota</taxon>
        <taxon>Viridiplantae</taxon>
        <taxon>Streptophyta</taxon>
        <taxon>Embryophyta</taxon>
        <taxon>Tracheophyta</taxon>
        <taxon>Spermatophyta</taxon>
        <taxon>Magnoliopsida</taxon>
        <taxon>eudicotyledons</taxon>
        <taxon>Gunneridae</taxon>
        <taxon>Pentapetalae</taxon>
        <taxon>rosids</taxon>
        <taxon>fabids</taxon>
        <taxon>Fagales</taxon>
        <taxon>Betulaceae</taxon>
        <taxon>Carpinus</taxon>
    </lineage>
</organism>
<evidence type="ECO:0000313" key="1">
    <source>
        <dbReference type="EMBL" id="KAE8023292.1"/>
    </source>
</evidence>
<gene>
    <name evidence="1" type="ORF">FH972_009007</name>
</gene>
<dbReference type="Proteomes" id="UP000327013">
    <property type="component" value="Chromosome 3"/>
</dbReference>
<proteinExistence type="predicted"/>
<accession>A0A5N6R2Q4</accession>
<sequence length="132" mass="14634">MVSSAGLLEVEAGMVGLLVGEETWSLVIGLWFLEAKPGMGSLEKKWRDWCVREVGVVAGERIGVVEAAIGVIRWKRRRRRVGRVGGSRNSAFEFSVFLLAGEGRWGPLRKLGLCWATFCHVESSELTRMVVT</sequence>
<dbReference type="EMBL" id="CM017323">
    <property type="protein sequence ID" value="KAE8023292.1"/>
    <property type="molecule type" value="Genomic_DNA"/>
</dbReference>
<dbReference type="AlphaFoldDB" id="A0A5N6R2Q4"/>
<name>A0A5N6R2Q4_9ROSI</name>
<protein>
    <submittedName>
        <fullName evidence="1">Uncharacterized protein</fullName>
    </submittedName>
</protein>
<keyword evidence="2" id="KW-1185">Reference proteome</keyword>
<evidence type="ECO:0000313" key="2">
    <source>
        <dbReference type="Proteomes" id="UP000327013"/>
    </source>
</evidence>